<keyword evidence="4" id="KW-0112">Calmodulin-binding</keyword>
<dbReference type="PROSITE" id="PS50096">
    <property type="entry name" value="IQ"/>
    <property type="match status" value="7"/>
</dbReference>
<evidence type="ECO:0000256" key="4">
    <source>
        <dbReference type="ARBA" id="ARBA00022860"/>
    </source>
</evidence>
<comment type="subcellular location">
    <subcellularLocation>
        <location evidence="1">Cytoplasm</location>
    </subcellularLocation>
</comment>
<dbReference type="InterPro" id="IPR011989">
    <property type="entry name" value="ARM-like"/>
</dbReference>
<comment type="caution">
    <text evidence="7">The sequence shown here is derived from an EMBL/GenBank/DDBJ whole genome shotgun (WGS) entry which is preliminary data.</text>
</comment>
<dbReference type="Gene3D" id="1.25.10.10">
    <property type="entry name" value="Leucine-rich Repeat Variant"/>
    <property type="match status" value="2"/>
</dbReference>
<dbReference type="SUPFAM" id="SSF48371">
    <property type="entry name" value="ARM repeat"/>
    <property type="match status" value="1"/>
</dbReference>
<reference evidence="7 8" key="1">
    <citation type="journal article" date="2015" name="Genome Biol. Evol.">
        <title>Comparative Genomics of a Bacterivorous Green Alga Reveals Evolutionary Causalities and Consequences of Phago-Mixotrophic Mode of Nutrition.</title>
        <authorList>
            <person name="Burns J.A."/>
            <person name="Paasch A."/>
            <person name="Narechania A."/>
            <person name="Kim E."/>
        </authorList>
    </citation>
    <scope>NUCLEOTIDE SEQUENCE [LARGE SCALE GENOMIC DNA]</scope>
    <source>
        <strain evidence="7 8">PLY_AMNH</strain>
    </source>
</reference>
<dbReference type="GO" id="GO:0005516">
    <property type="term" value="F:calmodulin binding"/>
    <property type="evidence" value="ECO:0007669"/>
    <property type="project" value="UniProtKB-KW"/>
</dbReference>
<feature type="repeat" description="ARM" evidence="5">
    <location>
        <begin position="557"/>
        <end position="606"/>
    </location>
</feature>
<evidence type="ECO:0000256" key="1">
    <source>
        <dbReference type="ARBA" id="ARBA00004496"/>
    </source>
</evidence>
<dbReference type="GO" id="GO:0007051">
    <property type="term" value="P:spindle organization"/>
    <property type="evidence" value="ECO:0007669"/>
    <property type="project" value="TreeGrafter"/>
</dbReference>
<dbReference type="AlphaFoldDB" id="A0AAE0GPR7"/>
<gene>
    <name evidence="7" type="ORF">CYMTET_10374</name>
</gene>
<name>A0AAE0GPR7_9CHLO</name>
<evidence type="ECO:0000256" key="5">
    <source>
        <dbReference type="PROSITE-ProRule" id="PRU00259"/>
    </source>
</evidence>
<dbReference type="PROSITE" id="PS50176">
    <property type="entry name" value="ARM_REPEAT"/>
    <property type="match status" value="1"/>
</dbReference>
<dbReference type="PANTHER" id="PTHR22706:SF1">
    <property type="entry name" value="ASSEMBLY FACTOR FOR SPINDLE MICROTUBULES"/>
    <property type="match status" value="1"/>
</dbReference>
<protein>
    <submittedName>
        <fullName evidence="7">Uncharacterized protein</fullName>
    </submittedName>
</protein>
<dbReference type="InterPro" id="IPR000048">
    <property type="entry name" value="IQ_motif_EF-hand-BS"/>
</dbReference>
<evidence type="ECO:0000256" key="2">
    <source>
        <dbReference type="ARBA" id="ARBA00022490"/>
    </source>
</evidence>
<feature type="compositionally biased region" description="Acidic residues" evidence="6">
    <location>
        <begin position="9"/>
        <end position="27"/>
    </location>
</feature>
<dbReference type="Proteomes" id="UP001190700">
    <property type="component" value="Unassembled WGS sequence"/>
</dbReference>
<keyword evidence="3" id="KW-0677">Repeat</keyword>
<sequence length="832" mass="91500">MAADVLDQWFEEVGEEEDPEDEDELDAGDENEVAELEELSGSPTFTVAVDASPQREESLRYCEAKDNPTSPSITSPETAMKSLNFQGAIPAGGGWRVPHAMRKARMSNSGEVDEALPGRASTPARDLVCSHCRQTFTQSVRLKFHACSGVAASAPPDPEEMAKQAAATEEAEWEAAALRQAKAERLVEQQRDASALEIQRRFRGWHARRGHVWSIAALRRIQRRARRRYSRRSAAASRIQRWFRRVMRQRKLAEVAVQLQARRRGMVNRRDFLRGKFAVTWLQATWRMHEERWQYLGLIRRHRAATAIQAAYKGMKPRRELEVARRAAGRVQADWRAVAARRRFLALQAVAGVVQARARGARARRWWLRRRAAAVRIQAWLRGTTAREGVAPMIEARHQLITQHNNAALVIQSHQRRRVAQACVQHLRATRSAAVCTIQRCSLPTSPSSLVYTIQRWQRGRLGRRIAEGRLVMQRKAQEKAMMTVQRFARGFLGRRRVERVRQEEKDAQAQLKIEVMLLKGVAGESMARRTGAASVLAEATKKRDDEAARERVANLGAIPPLVLLLGAALEAGDADGAKAGTAAATALTHLARSKPFRHSIREAGGLPVLLRALGAAGGWGQPGLVSDAARRSVHRHVLLALVNLATLEPNRAALRAIDAVHAVAIHLMPLDPGEVPALVDAGPDGKLPPERPELAVRLLSLLCGGVKDGAEMERLREMARDAEAIPWLVAMVRLGAAHPRAAYAAQTGAKLLEGTEEGAENREAWRSAGGVAALLTLLDTGTVARNTTAQKAAAAALLAAATNSPACKKEVSARSHEQQPVTSVAIFQPLA</sequence>
<keyword evidence="2" id="KW-0963">Cytoplasm</keyword>
<evidence type="ECO:0000313" key="7">
    <source>
        <dbReference type="EMBL" id="KAK3281865.1"/>
    </source>
</evidence>
<dbReference type="Gene3D" id="1.20.5.190">
    <property type="match status" value="1"/>
</dbReference>
<keyword evidence="8" id="KW-1185">Reference proteome</keyword>
<dbReference type="SMART" id="SM00015">
    <property type="entry name" value="IQ"/>
    <property type="match status" value="8"/>
</dbReference>
<dbReference type="GO" id="GO:0051295">
    <property type="term" value="P:establishment of meiotic spindle localization"/>
    <property type="evidence" value="ECO:0007669"/>
    <property type="project" value="TreeGrafter"/>
</dbReference>
<dbReference type="GO" id="GO:0000922">
    <property type="term" value="C:spindle pole"/>
    <property type="evidence" value="ECO:0007669"/>
    <property type="project" value="TreeGrafter"/>
</dbReference>
<feature type="region of interest" description="Disordered" evidence="6">
    <location>
        <begin position="1"/>
        <end position="27"/>
    </location>
</feature>
<dbReference type="PANTHER" id="PTHR22706">
    <property type="entry name" value="ASSEMBLY FACTOR FOR SPINDLE MICROTUBULES"/>
    <property type="match status" value="1"/>
</dbReference>
<dbReference type="GO" id="GO:0000278">
    <property type="term" value="P:mitotic cell cycle"/>
    <property type="evidence" value="ECO:0007669"/>
    <property type="project" value="TreeGrafter"/>
</dbReference>
<dbReference type="InterPro" id="IPR027417">
    <property type="entry name" value="P-loop_NTPase"/>
</dbReference>
<organism evidence="7 8">
    <name type="scientific">Cymbomonas tetramitiformis</name>
    <dbReference type="NCBI Taxonomy" id="36881"/>
    <lineage>
        <taxon>Eukaryota</taxon>
        <taxon>Viridiplantae</taxon>
        <taxon>Chlorophyta</taxon>
        <taxon>Pyramimonadophyceae</taxon>
        <taxon>Pyramimonadales</taxon>
        <taxon>Pyramimonadaceae</taxon>
        <taxon>Cymbomonas</taxon>
    </lineage>
</organism>
<evidence type="ECO:0000256" key="6">
    <source>
        <dbReference type="SAM" id="MobiDB-lite"/>
    </source>
</evidence>
<proteinExistence type="predicted"/>
<dbReference type="InterPro" id="IPR051185">
    <property type="entry name" value="ASPM"/>
</dbReference>
<dbReference type="SMART" id="SM00185">
    <property type="entry name" value="ARM"/>
    <property type="match status" value="3"/>
</dbReference>
<dbReference type="Pfam" id="PF00612">
    <property type="entry name" value="IQ"/>
    <property type="match status" value="4"/>
</dbReference>
<dbReference type="EMBL" id="LGRX02003672">
    <property type="protein sequence ID" value="KAK3281865.1"/>
    <property type="molecule type" value="Genomic_DNA"/>
</dbReference>
<dbReference type="SUPFAM" id="SSF52540">
    <property type="entry name" value="P-loop containing nucleoside triphosphate hydrolases"/>
    <property type="match status" value="1"/>
</dbReference>
<dbReference type="InterPro" id="IPR000225">
    <property type="entry name" value="Armadillo"/>
</dbReference>
<dbReference type="InterPro" id="IPR016024">
    <property type="entry name" value="ARM-type_fold"/>
</dbReference>
<evidence type="ECO:0000256" key="3">
    <source>
        <dbReference type="ARBA" id="ARBA00022737"/>
    </source>
</evidence>
<accession>A0AAE0GPR7</accession>
<dbReference type="GO" id="GO:0005737">
    <property type="term" value="C:cytoplasm"/>
    <property type="evidence" value="ECO:0007669"/>
    <property type="project" value="UniProtKB-SubCell"/>
</dbReference>
<evidence type="ECO:0000313" key="8">
    <source>
        <dbReference type="Proteomes" id="UP001190700"/>
    </source>
</evidence>